<feature type="signal peptide" evidence="2">
    <location>
        <begin position="1"/>
        <end position="22"/>
    </location>
</feature>
<feature type="region of interest" description="Disordered" evidence="1">
    <location>
        <begin position="114"/>
        <end position="191"/>
    </location>
</feature>
<dbReference type="Pfam" id="PF02298">
    <property type="entry name" value="Cu_bind_like"/>
    <property type="match status" value="1"/>
</dbReference>
<dbReference type="PANTHER" id="PTHR33021">
    <property type="entry name" value="BLUE COPPER PROTEIN"/>
    <property type="match status" value="1"/>
</dbReference>
<keyword evidence="5" id="KW-1185">Reference proteome</keyword>
<comment type="caution">
    <text evidence="4">The sequence shown here is derived from an EMBL/GenBank/DDBJ whole genome shotgun (WGS) entry which is preliminary data.</text>
</comment>
<dbReference type="InterPro" id="IPR008972">
    <property type="entry name" value="Cupredoxin"/>
</dbReference>
<evidence type="ECO:0000256" key="2">
    <source>
        <dbReference type="SAM" id="SignalP"/>
    </source>
</evidence>
<feature type="chain" id="PRO_5035323645" description="Phytocyanin domain-containing protein" evidence="2">
    <location>
        <begin position="23"/>
        <end position="191"/>
    </location>
</feature>
<gene>
    <name evidence="4" type="ORF">CXB51_028707</name>
</gene>
<organism evidence="4 5">
    <name type="scientific">Gossypium anomalum</name>
    <dbReference type="NCBI Taxonomy" id="47600"/>
    <lineage>
        <taxon>Eukaryota</taxon>
        <taxon>Viridiplantae</taxon>
        <taxon>Streptophyta</taxon>
        <taxon>Embryophyta</taxon>
        <taxon>Tracheophyta</taxon>
        <taxon>Spermatophyta</taxon>
        <taxon>Magnoliopsida</taxon>
        <taxon>eudicotyledons</taxon>
        <taxon>Gunneridae</taxon>
        <taxon>Pentapetalae</taxon>
        <taxon>rosids</taxon>
        <taxon>malvids</taxon>
        <taxon>Malvales</taxon>
        <taxon>Malvaceae</taxon>
        <taxon>Malvoideae</taxon>
        <taxon>Gossypium</taxon>
    </lineage>
</organism>
<dbReference type="InterPro" id="IPR039391">
    <property type="entry name" value="Phytocyanin-like"/>
</dbReference>
<feature type="domain" description="Phytocyanin" evidence="3">
    <location>
        <begin position="1"/>
        <end position="99"/>
    </location>
</feature>
<reference evidence="4 5" key="1">
    <citation type="journal article" date="2021" name="bioRxiv">
        <title>The Gossypium anomalum genome as a resource for cotton improvement and evolutionary analysis of hybrid incompatibility.</title>
        <authorList>
            <person name="Grover C.E."/>
            <person name="Yuan D."/>
            <person name="Arick M.A."/>
            <person name="Miller E.R."/>
            <person name="Hu G."/>
            <person name="Peterson D.G."/>
            <person name="Wendel J.F."/>
            <person name="Udall J.A."/>
        </authorList>
    </citation>
    <scope>NUCLEOTIDE SEQUENCE [LARGE SCALE GENOMIC DNA]</scope>
    <source>
        <strain evidence="4">JFW-Udall</strain>
        <tissue evidence="4">Leaf</tissue>
    </source>
</reference>
<dbReference type="EMBL" id="JAHUZN010000011">
    <property type="protein sequence ID" value="KAG8478862.1"/>
    <property type="molecule type" value="Genomic_DNA"/>
</dbReference>
<dbReference type="PRINTS" id="PR01217">
    <property type="entry name" value="PRICHEXTENSN"/>
</dbReference>
<proteinExistence type="predicted"/>
<evidence type="ECO:0000313" key="4">
    <source>
        <dbReference type="EMBL" id="KAG8478862.1"/>
    </source>
</evidence>
<keyword evidence="2" id="KW-0732">Signal</keyword>
<name>A0A8J5YAX4_9ROSI</name>
<feature type="compositionally biased region" description="Pro residues" evidence="1">
    <location>
        <begin position="121"/>
        <end position="136"/>
    </location>
</feature>
<evidence type="ECO:0000259" key="3">
    <source>
        <dbReference type="PROSITE" id="PS51485"/>
    </source>
</evidence>
<dbReference type="OrthoDB" id="687943at2759"/>
<dbReference type="PROSITE" id="PS51485">
    <property type="entry name" value="PHYTOCYANIN"/>
    <property type="match status" value="1"/>
</dbReference>
<dbReference type="Proteomes" id="UP000701853">
    <property type="component" value="Chromosome 11"/>
</dbReference>
<dbReference type="GO" id="GO:0009055">
    <property type="term" value="F:electron transfer activity"/>
    <property type="evidence" value="ECO:0007669"/>
    <property type="project" value="InterPro"/>
</dbReference>
<dbReference type="InterPro" id="IPR003245">
    <property type="entry name" value="Phytocyanin_dom"/>
</dbReference>
<dbReference type="GO" id="GO:0005886">
    <property type="term" value="C:plasma membrane"/>
    <property type="evidence" value="ECO:0007669"/>
    <property type="project" value="TreeGrafter"/>
</dbReference>
<evidence type="ECO:0000313" key="5">
    <source>
        <dbReference type="Proteomes" id="UP000701853"/>
    </source>
</evidence>
<protein>
    <recommendedName>
        <fullName evidence="3">Phytocyanin domain-containing protein</fullName>
    </recommendedName>
</protein>
<feature type="compositionally biased region" description="Pro residues" evidence="1">
    <location>
        <begin position="163"/>
        <end position="191"/>
    </location>
</feature>
<accession>A0A8J5YAX4</accession>
<dbReference type="Gene3D" id="2.60.40.420">
    <property type="entry name" value="Cupredoxins - blue copper proteins"/>
    <property type="match status" value="1"/>
</dbReference>
<sequence length="191" mass="20273">MVSNKLLMLSVVAIFLPAMAMATDYIVGDDMFQSPKGYHNVFKVNGTAFKDCDIPPPSEALTSGNDTVVLKTPGQKWYICGVDNHCPAYGQKLSITVLYQYGWAPAPAPLPPTPISSSPSLPTPTAPSWPPAPSLPTTPASTPEPWAPTTLSVPETIVTDPWAPSPISSPPSLPTPTAPSWPPAPSPYPWI</sequence>
<dbReference type="AlphaFoldDB" id="A0A8J5YAX4"/>
<dbReference type="SUPFAM" id="SSF49503">
    <property type="entry name" value="Cupredoxins"/>
    <property type="match status" value="1"/>
</dbReference>
<evidence type="ECO:0000256" key="1">
    <source>
        <dbReference type="SAM" id="MobiDB-lite"/>
    </source>
</evidence>
<dbReference type="PANTHER" id="PTHR33021:SF533">
    <property type="entry name" value="PHYTOCYANIN DOMAIN-CONTAINING PROTEIN"/>
    <property type="match status" value="1"/>
</dbReference>